<dbReference type="Pfam" id="PF13398">
    <property type="entry name" value="Peptidase_M50B"/>
    <property type="match status" value="1"/>
</dbReference>
<feature type="transmembrane region" description="Helical" evidence="1">
    <location>
        <begin position="165"/>
        <end position="184"/>
    </location>
</feature>
<proteinExistence type="predicted"/>
<reference evidence="2" key="1">
    <citation type="submission" date="2015-08" db="EMBL/GenBank/DDBJ databases">
        <authorList>
            <person name="Babu N.S."/>
            <person name="Beckwith C.J."/>
            <person name="Beseler K.G."/>
            <person name="Brison A."/>
            <person name="Carone J.V."/>
            <person name="Caskin T.P."/>
            <person name="Diamond M."/>
            <person name="Durham M.E."/>
            <person name="Foxe J.M."/>
            <person name="Go M."/>
            <person name="Henderson B.A."/>
            <person name="Jones I.B."/>
            <person name="McGettigan J.A."/>
            <person name="Micheletti S.J."/>
            <person name="Nasrallah M.E."/>
            <person name="Ortiz D."/>
            <person name="Piller C.R."/>
            <person name="Privatt S.R."/>
            <person name="Schneider S.L."/>
            <person name="Sharp S."/>
            <person name="Smith T.C."/>
            <person name="Stanton J.D."/>
            <person name="Ullery H.E."/>
            <person name="Wilson R.J."/>
            <person name="Serrano M.G."/>
            <person name="Buck G."/>
            <person name="Lee V."/>
            <person name="Wang Y."/>
            <person name="Carvalho R."/>
            <person name="Voegtly L."/>
            <person name="Shi R."/>
            <person name="Duckworth R."/>
            <person name="Johnson A."/>
            <person name="Loviza R."/>
            <person name="Walstead R."/>
            <person name="Shah Z."/>
            <person name="Kiflezghi M."/>
            <person name="Wade K."/>
            <person name="Ball S.L."/>
            <person name="Bradley K.W."/>
            <person name="Asai D.J."/>
            <person name="Bowman C.A."/>
            <person name="Russell D.A."/>
            <person name="Pope W.H."/>
            <person name="Jacobs-Sera D."/>
            <person name="Hendrix R.W."/>
            <person name="Hatfull G.F."/>
        </authorList>
    </citation>
    <scope>NUCLEOTIDE SEQUENCE</scope>
</reference>
<keyword evidence="1" id="KW-0812">Transmembrane</keyword>
<evidence type="ECO:0000256" key="1">
    <source>
        <dbReference type="SAM" id="Phobius"/>
    </source>
</evidence>
<feature type="transmembrane region" description="Helical" evidence="1">
    <location>
        <begin position="212"/>
        <end position="234"/>
    </location>
</feature>
<dbReference type="InterPro" id="IPR049500">
    <property type="entry name" value="Peptidase_M50B-like"/>
</dbReference>
<name>A0A2P2CDQ6_9ZZZZ</name>
<dbReference type="AlphaFoldDB" id="A0A2P2CDQ6"/>
<organism evidence="2">
    <name type="scientific">metagenome</name>
    <dbReference type="NCBI Taxonomy" id="256318"/>
    <lineage>
        <taxon>unclassified sequences</taxon>
        <taxon>metagenomes</taxon>
    </lineage>
</organism>
<feature type="transmembrane region" description="Helical" evidence="1">
    <location>
        <begin position="116"/>
        <end position="134"/>
    </location>
</feature>
<dbReference type="EMBL" id="CZKA01000067">
    <property type="protein sequence ID" value="CUR60077.1"/>
    <property type="molecule type" value="Genomic_DNA"/>
</dbReference>
<accession>A0A2P2CDQ6</accession>
<feature type="transmembrane region" description="Helical" evidence="1">
    <location>
        <begin position="22"/>
        <end position="41"/>
    </location>
</feature>
<evidence type="ECO:0000313" key="2">
    <source>
        <dbReference type="EMBL" id="CUR60077.1"/>
    </source>
</evidence>
<gene>
    <name evidence="2" type="ORF">NOCA270067</name>
</gene>
<dbReference type="PANTHER" id="PTHR33979:SF2">
    <property type="entry name" value="PEPTIDASE M50B-LIKE-DOMAIN-CONTAINING PROTEIN"/>
    <property type="match status" value="1"/>
</dbReference>
<keyword evidence="1" id="KW-0472">Membrane</keyword>
<protein>
    <submittedName>
        <fullName evidence="2">Putative membrane protein</fullName>
    </submittedName>
</protein>
<feature type="transmembrane region" description="Helical" evidence="1">
    <location>
        <begin position="141"/>
        <end position="159"/>
    </location>
</feature>
<sequence>MAEAVGDIWHDVVTAQSTPDRAVVLAALVVVIVIVVVPRTWRIARYALTIAHEGSHALAALSTGRQLAGIRVHSDTSGLTVSRGRPTGPGMILTALAGYVGPALVGLGGAHLLSSGHALAVLWLAVVLLALILLQIRNFYGLYAVLVAGLAVFAISWWGRADWQAFAAYVGVWFLLVGSPRAVLELQLQRRRGRGQSSDADVLAKLTRLPGVVWVGFFLVVTLACLLLGARQLLA</sequence>
<keyword evidence="1" id="KW-1133">Transmembrane helix</keyword>
<dbReference type="PANTHER" id="PTHR33979">
    <property type="entry name" value="OS02G0221600 PROTEIN"/>
    <property type="match status" value="1"/>
</dbReference>
<feature type="transmembrane region" description="Helical" evidence="1">
    <location>
        <begin position="91"/>
        <end position="110"/>
    </location>
</feature>